<reference evidence="2 4" key="1">
    <citation type="submission" date="2020-11" db="EMBL/GenBank/DDBJ databases">
        <title>Insectihabitans protaetiae gen. nov. sp. nov. and Insectihabitans allomyrinae sp. nov., isolated from larvae of Protaetia brevitarsis seulensis and Allomyrina dichotoma, respectively.</title>
        <authorList>
            <person name="Lee S.D."/>
            <person name="Byeon Y.-S."/>
            <person name="Kim S.-M."/>
            <person name="Yang H.L."/>
            <person name="Kim I.S."/>
        </authorList>
    </citation>
    <scope>NUCLEOTIDE SEQUENCE</scope>
    <source>
        <strain evidence="2">CWB-B4</strain>
        <strain evidence="1 4">CWB-B43</strain>
    </source>
</reference>
<organism evidence="2 3">
    <name type="scientific">Limnobaculum xujianqingii</name>
    <dbReference type="NCBI Taxonomy" id="2738837"/>
    <lineage>
        <taxon>Bacteria</taxon>
        <taxon>Pseudomonadati</taxon>
        <taxon>Pseudomonadota</taxon>
        <taxon>Gammaproteobacteria</taxon>
        <taxon>Enterobacterales</taxon>
        <taxon>Budviciaceae</taxon>
        <taxon>Limnobaculum</taxon>
    </lineage>
</organism>
<dbReference type="RefSeq" id="WP_228397596.1">
    <property type="nucleotide sequence ID" value="NZ_JADRCP010000001.1"/>
</dbReference>
<dbReference type="EMBL" id="JADRCP010000001">
    <property type="protein sequence ID" value="MBK5175849.1"/>
    <property type="molecule type" value="Genomic_DNA"/>
</dbReference>
<keyword evidence="4" id="KW-1185">Reference proteome</keyword>
<dbReference type="Proteomes" id="UP001296969">
    <property type="component" value="Unassembled WGS sequence"/>
</dbReference>
<evidence type="ECO:0000313" key="2">
    <source>
        <dbReference type="EMBL" id="MBK5175849.1"/>
    </source>
</evidence>
<name>A0A9D7FSB6_9GAMM</name>
<sequence>MKEQFTYTNQHIEKLENDIIALEDDILALKVTVHVLLELLSQTNHQNLSELIKKISFETNRFEREYPELPGTKETLNMYYNQLIDIYKSSKND</sequence>
<accession>A0A9D7FSB6</accession>
<comment type="caution">
    <text evidence="2">The sequence shown here is derived from an EMBL/GenBank/DDBJ whole genome shotgun (WGS) entry which is preliminary data.</text>
</comment>
<dbReference type="Proteomes" id="UP000807542">
    <property type="component" value="Unassembled WGS sequence"/>
</dbReference>
<proteinExistence type="predicted"/>
<dbReference type="EMBL" id="JADRCQ010000001">
    <property type="protein sequence ID" value="MBK5072540.1"/>
    <property type="molecule type" value="Genomic_DNA"/>
</dbReference>
<evidence type="ECO:0000313" key="3">
    <source>
        <dbReference type="Proteomes" id="UP000807542"/>
    </source>
</evidence>
<evidence type="ECO:0000313" key="1">
    <source>
        <dbReference type="EMBL" id="MBK5072540.1"/>
    </source>
</evidence>
<evidence type="ECO:0000313" key="4">
    <source>
        <dbReference type="Proteomes" id="UP001296969"/>
    </source>
</evidence>
<protein>
    <submittedName>
        <fullName evidence="2">Uncharacterized protein</fullName>
    </submittedName>
</protein>
<dbReference type="AlphaFoldDB" id="A0A9D7FSB6"/>
<gene>
    <name evidence="2" type="ORF">I2492_05890</name>
    <name evidence="1" type="ORF">I2493_05890</name>
</gene>